<dbReference type="AlphaFoldDB" id="X1M2T8"/>
<dbReference type="EMBL" id="BARV01013735">
    <property type="protein sequence ID" value="GAI25668.1"/>
    <property type="molecule type" value="Genomic_DNA"/>
</dbReference>
<gene>
    <name evidence="2" type="ORF">S06H3_24573</name>
</gene>
<accession>X1M2T8</accession>
<evidence type="ECO:0000313" key="2">
    <source>
        <dbReference type="EMBL" id="GAI25668.1"/>
    </source>
</evidence>
<sequence length="42" mass="4547">ELAEFYGQIASFLIAITAVYLILLLVTAAKKIVGLLLVLDIL</sequence>
<keyword evidence="1" id="KW-1133">Transmembrane helix</keyword>
<keyword evidence="1" id="KW-0812">Transmembrane</keyword>
<comment type="caution">
    <text evidence="2">The sequence shown here is derived from an EMBL/GenBank/DDBJ whole genome shotgun (WGS) entry which is preliminary data.</text>
</comment>
<protein>
    <submittedName>
        <fullName evidence="2">Uncharacterized protein</fullName>
    </submittedName>
</protein>
<feature type="transmembrane region" description="Helical" evidence="1">
    <location>
        <begin position="6"/>
        <end position="26"/>
    </location>
</feature>
<organism evidence="2">
    <name type="scientific">marine sediment metagenome</name>
    <dbReference type="NCBI Taxonomy" id="412755"/>
    <lineage>
        <taxon>unclassified sequences</taxon>
        <taxon>metagenomes</taxon>
        <taxon>ecological metagenomes</taxon>
    </lineage>
</organism>
<reference evidence="2" key="1">
    <citation type="journal article" date="2014" name="Front. Microbiol.">
        <title>High frequency of phylogenetically diverse reductive dehalogenase-homologous genes in deep subseafloor sedimentary metagenomes.</title>
        <authorList>
            <person name="Kawai M."/>
            <person name="Futagami T."/>
            <person name="Toyoda A."/>
            <person name="Takaki Y."/>
            <person name="Nishi S."/>
            <person name="Hori S."/>
            <person name="Arai W."/>
            <person name="Tsubouchi T."/>
            <person name="Morono Y."/>
            <person name="Uchiyama I."/>
            <person name="Ito T."/>
            <person name="Fujiyama A."/>
            <person name="Inagaki F."/>
            <person name="Takami H."/>
        </authorList>
    </citation>
    <scope>NUCLEOTIDE SEQUENCE</scope>
    <source>
        <strain evidence="2">Expedition CK06-06</strain>
    </source>
</reference>
<proteinExistence type="predicted"/>
<feature type="non-terminal residue" evidence="2">
    <location>
        <position position="1"/>
    </location>
</feature>
<keyword evidence="1" id="KW-0472">Membrane</keyword>
<evidence type="ECO:0000256" key="1">
    <source>
        <dbReference type="SAM" id="Phobius"/>
    </source>
</evidence>
<name>X1M2T8_9ZZZZ</name>